<evidence type="ECO:0000256" key="8">
    <source>
        <dbReference type="ARBA" id="ARBA00023136"/>
    </source>
</evidence>
<dbReference type="PANTHER" id="PTHR33695:SF1">
    <property type="entry name" value="LIPOPROTEIN SIGNAL PEPTIDASE"/>
    <property type="match status" value="1"/>
</dbReference>
<dbReference type="EC" id="3.4.23.36" evidence="9"/>
<keyword evidence="13" id="KW-0449">Lipoprotein</keyword>
<feature type="transmembrane region" description="Helical" evidence="9">
    <location>
        <begin position="173"/>
        <end position="198"/>
    </location>
</feature>
<evidence type="ECO:0000256" key="9">
    <source>
        <dbReference type="HAMAP-Rule" id="MF_00161"/>
    </source>
</evidence>
<dbReference type="GO" id="GO:0004190">
    <property type="term" value="F:aspartic-type endopeptidase activity"/>
    <property type="evidence" value="ECO:0007669"/>
    <property type="project" value="UniProtKB-UniRule"/>
</dbReference>
<comment type="subcellular location">
    <subcellularLocation>
        <location evidence="9">Cell membrane</location>
        <topology evidence="9">Multi-pass membrane protein</topology>
    </subcellularLocation>
</comment>
<feature type="active site" evidence="9">
    <location>
        <position position="169"/>
    </location>
</feature>
<dbReference type="HAMAP" id="MF_00161">
    <property type="entry name" value="LspA"/>
    <property type="match status" value="1"/>
</dbReference>
<dbReference type="KEGG" id="bcv:Bcav_2402"/>
<reference evidence="13 14" key="1">
    <citation type="journal article" date="2009" name="Stand. Genomic Sci.">
        <title>Complete genome sequence of Beutenbergia cavernae type strain (HKI 0122).</title>
        <authorList>
            <person name="Land M."/>
            <person name="Pukall R."/>
            <person name="Abt B."/>
            <person name="Goker M."/>
            <person name="Rohde M."/>
            <person name="Glavina Del Rio T."/>
            <person name="Tice H."/>
            <person name="Copeland A."/>
            <person name="Cheng J.F."/>
            <person name="Lucas S."/>
            <person name="Chen F."/>
            <person name="Nolan M."/>
            <person name="Bruce D."/>
            <person name="Goodwin L."/>
            <person name="Pitluck S."/>
            <person name="Ivanova N."/>
            <person name="Mavromatis K."/>
            <person name="Ovchinnikova G."/>
            <person name="Pati A."/>
            <person name="Chen A."/>
            <person name="Palaniappan K."/>
            <person name="Hauser L."/>
            <person name="Chang Y.J."/>
            <person name="Jefferies C.C."/>
            <person name="Saunders E."/>
            <person name="Brettin T."/>
            <person name="Detter J.C."/>
            <person name="Han C."/>
            <person name="Chain P."/>
            <person name="Bristow J."/>
            <person name="Eisen J.A."/>
            <person name="Markowitz V."/>
            <person name="Hugenholtz P."/>
            <person name="Kyrpides N.C."/>
            <person name="Klenk H.P."/>
            <person name="Lapidus A."/>
        </authorList>
    </citation>
    <scope>NUCLEOTIDE SEQUENCE [LARGE SCALE GENOMIC DNA]</scope>
    <source>
        <strain evidence="14">ATCC BAA-8 / DSM 12333 / NBRC 16432</strain>
    </source>
</reference>
<feature type="active site" evidence="9">
    <location>
        <position position="183"/>
    </location>
</feature>
<evidence type="ECO:0000256" key="10">
    <source>
        <dbReference type="RuleBase" id="RU000594"/>
    </source>
</evidence>
<keyword evidence="5 9" id="KW-0064">Aspartyl protease</keyword>
<evidence type="ECO:0000256" key="7">
    <source>
        <dbReference type="ARBA" id="ARBA00022989"/>
    </source>
</evidence>
<dbReference type="STRING" id="471853.Bcav_2402"/>
<feature type="transmembrane region" description="Helical" evidence="9">
    <location>
        <begin position="102"/>
        <end position="127"/>
    </location>
</feature>
<sequence>MTSQEPVGQHDATHGPAAEGEAVEASARAGDADATPSESSGAPPVPPERRRRLLWQFAVLAVAVVLVDQVTKYLAVTNLEPGERVPVIGDLLSFTLVFNPGAAFSFGTGVTWVFTIAMVAVSIAVLVTARKIGTARWAVALGALLGGAVGNLIDRLFREPGFGVGHVVDFINYADLFVGNVADIAIVLSAAGIALLAVQGRALDGSRVQHADG</sequence>
<dbReference type="GO" id="GO:0006508">
    <property type="term" value="P:proteolysis"/>
    <property type="evidence" value="ECO:0007669"/>
    <property type="project" value="UniProtKB-KW"/>
</dbReference>
<protein>
    <recommendedName>
        <fullName evidence="9">Lipoprotein signal peptidase</fullName>
        <ecNumber evidence="9">3.4.23.36</ecNumber>
    </recommendedName>
    <alternativeName>
        <fullName evidence="9">Prolipoprotein signal peptidase</fullName>
    </alternativeName>
    <alternativeName>
        <fullName evidence="9">Signal peptidase II</fullName>
        <shortName evidence="9">SPase II</shortName>
    </alternativeName>
</protein>
<gene>
    <name evidence="9" type="primary">lspA</name>
    <name evidence="13" type="ordered locus">Bcav_2402</name>
</gene>
<dbReference type="Proteomes" id="UP000007962">
    <property type="component" value="Chromosome"/>
</dbReference>
<evidence type="ECO:0000256" key="2">
    <source>
        <dbReference type="ARBA" id="ARBA00022475"/>
    </source>
</evidence>
<evidence type="ECO:0000256" key="6">
    <source>
        <dbReference type="ARBA" id="ARBA00022801"/>
    </source>
</evidence>
<comment type="pathway">
    <text evidence="9">Protein modification; lipoprotein biosynthesis (signal peptide cleavage).</text>
</comment>
<dbReference type="GO" id="GO:0005886">
    <property type="term" value="C:plasma membrane"/>
    <property type="evidence" value="ECO:0007669"/>
    <property type="project" value="UniProtKB-SubCell"/>
</dbReference>
<dbReference type="OrthoDB" id="4308908at2"/>
<keyword evidence="4 9" id="KW-0812">Transmembrane</keyword>
<dbReference type="eggNOG" id="COG0597">
    <property type="taxonomic scope" value="Bacteria"/>
</dbReference>
<dbReference type="RefSeq" id="WP_015882892.1">
    <property type="nucleotide sequence ID" value="NC_012669.1"/>
</dbReference>
<comment type="similarity">
    <text evidence="1 9 11">Belongs to the peptidase A8 family.</text>
</comment>
<keyword evidence="14" id="KW-1185">Reference proteome</keyword>
<evidence type="ECO:0000256" key="3">
    <source>
        <dbReference type="ARBA" id="ARBA00022670"/>
    </source>
</evidence>
<comment type="function">
    <text evidence="9 10">This protein specifically catalyzes the removal of signal peptides from prolipoproteins.</text>
</comment>
<keyword evidence="2 9" id="KW-1003">Cell membrane</keyword>
<evidence type="ECO:0000256" key="11">
    <source>
        <dbReference type="RuleBase" id="RU004181"/>
    </source>
</evidence>
<feature type="transmembrane region" description="Helical" evidence="9">
    <location>
        <begin position="134"/>
        <end position="153"/>
    </location>
</feature>
<dbReference type="UniPathway" id="UPA00665"/>
<dbReference type="EMBL" id="CP001618">
    <property type="protein sequence ID" value="ACQ80652.1"/>
    <property type="molecule type" value="Genomic_DNA"/>
</dbReference>
<evidence type="ECO:0000256" key="4">
    <source>
        <dbReference type="ARBA" id="ARBA00022692"/>
    </source>
</evidence>
<dbReference type="PROSITE" id="PS00855">
    <property type="entry name" value="SPASE_II"/>
    <property type="match status" value="1"/>
</dbReference>
<evidence type="ECO:0000256" key="5">
    <source>
        <dbReference type="ARBA" id="ARBA00022750"/>
    </source>
</evidence>
<organism evidence="13 14">
    <name type="scientific">Beutenbergia cavernae (strain ATCC BAA-8 / DSM 12333 / CCUG 43141 / JCM 11478 / NBRC 16432 / NCIMB 13614 / HKI 0122)</name>
    <dbReference type="NCBI Taxonomy" id="471853"/>
    <lineage>
        <taxon>Bacteria</taxon>
        <taxon>Bacillati</taxon>
        <taxon>Actinomycetota</taxon>
        <taxon>Actinomycetes</taxon>
        <taxon>Micrococcales</taxon>
        <taxon>Beutenbergiaceae</taxon>
        <taxon>Beutenbergia</taxon>
    </lineage>
</organism>
<accession>C5BW51</accession>
<evidence type="ECO:0000256" key="12">
    <source>
        <dbReference type="SAM" id="MobiDB-lite"/>
    </source>
</evidence>
<dbReference type="PANTHER" id="PTHR33695">
    <property type="entry name" value="LIPOPROTEIN SIGNAL PEPTIDASE"/>
    <property type="match status" value="1"/>
</dbReference>
<dbReference type="AlphaFoldDB" id="C5BW51"/>
<name>C5BW51_BEUC1</name>
<dbReference type="PRINTS" id="PR00781">
    <property type="entry name" value="LIPOSIGPTASE"/>
</dbReference>
<keyword evidence="8 9" id="KW-0472">Membrane</keyword>
<evidence type="ECO:0000313" key="13">
    <source>
        <dbReference type="EMBL" id="ACQ80652.1"/>
    </source>
</evidence>
<dbReference type="Pfam" id="PF01252">
    <property type="entry name" value="Peptidase_A8"/>
    <property type="match status" value="1"/>
</dbReference>
<dbReference type="InterPro" id="IPR001872">
    <property type="entry name" value="Peptidase_A8"/>
</dbReference>
<keyword evidence="3 9" id="KW-0645">Protease</keyword>
<feature type="region of interest" description="Disordered" evidence="12">
    <location>
        <begin position="1"/>
        <end position="47"/>
    </location>
</feature>
<evidence type="ECO:0000313" key="14">
    <source>
        <dbReference type="Proteomes" id="UP000007962"/>
    </source>
</evidence>
<dbReference type="HOGENOM" id="CLU_083252_2_0_11"/>
<evidence type="ECO:0000256" key="1">
    <source>
        <dbReference type="ARBA" id="ARBA00006139"/>
    </source>
</evidence>
<keyword evidence="6 9" id="KW-0378">Hydrolase</keyword>
<dbReference type="NCBIfam" id="TIGR00077">
    <property type="entry name" value="lspA"/>
    <property type="match status" value="1"/>
</dbReference>
<comment type="catalytic activity">
    <reaction evidence="9 10">
        <text>Release of signal peptides from bacterial membrane prolipoproteins. Hydrolyzes -Xaa-Yaa-Zaa-|-(S,diacylglyceryl)Cys-, in which Xaa is hydrophobic (preferably Leu), and Yaa (Ala or Ser) and Zaa (Gly or Ala) have small, neutral side chains.</text>
        <dbReference type="EC" id="3.4.23.36"/>
    </reaction>
</comment>
<feature type="transmembrane region" description="Helical" evidence="9">
    <location>
        <begin position="53"/>
        <end position="71"/>
    </location>
</feature>
<keyword evidence="7 9" id="KW-1133">Transmembrane helix</keyword>
<proteinExistence type="inferred from homology"/>